<gene>
    <name evidence="2" type="ORF">SAMN05444171_3652</name>
</gene>
<dbReference type="Pfam" id="PF08695">
    <property type="entry name" value="Coa1"/>
    <property type="match status" value="1"/>
</dbReference>
<dbReference type="RefSeq" id="WP_079586256.1">
    <property type="nucleotide sequence ID" value="NZ_FNTI01000001.1"/>
</dbReference>
<keyword evidence="1" id="KW-0472">Membrane</keyword>
<reference evidence="2 3" key="1">
    <citation type="submission" date="2016-10" db="EMBL/GenBank/DDBJ databases">
        <authorList>
            <person name="de Groot N.N."/>
        </authorList>
    </citation>
    <scope>NUCLEOTIDE SEQUENCE [LARGE SCALE GENOMIC DNA]</scope>
    <source>
        <strain evidence="2 3">GAS522</strain>
    </source>
</reference>
<name>A0A1M6ZK58_9BRAD</name>
<protein>
    <submittedName>
        <fullName evidence="2">Cytochrome oxidase complex assembly protein 1</fullName>
    </submittedName>
</protein>
<dbReference type="OrthoDB" id="9815959at2"/>
<evidence type="ECO:0000256" key="1">
    <source>
        <dbReference type="SAM" id="Phobius"/>
    </source>
</evidence>
<organism evidence="2 3">
    <name type="scientific">Bradyrhizobium lablabi</name>
    <dbReference type="NCBI Taxonomy" id="722472"/>
    <lineage>
        <taxon>Bacteria</taxon>
        <taxon>Pseudomonadati</taxon>
        <taxon>Pseudomonadota</taxon>
        <taxon>Alphaproteobacteria</taxon>
        <taxon>Hyphomicrobiales</taxon>
        <taxon>Nitrobacteraceae</taxon>
        <taxon>Bradyrhizobium</taxon>
    </lineage>
</organism>
<keyword evidence="1" id="KW-0812">Transmembrane</keyword>
<dbReference type="AlphaFoldDB" id="A0A1M6ZK58"/>
<dbReference type="EMBL" id="FNTI01000001">
    <property type="protein sequence ID" value="SED27290.1"/>
    <property type="molecule type" value="Genomic_DNA"/>
</dbReference>
<feature type="transmembrane region" description="Helical" evidence="1">
    <location>
        <begin position="82"/>
        <end position="109"/>
    </location>
</feature>
<evidence type="ECO:0000313" key="2">
    <source>
        <dbReference type="EMBL" id="SED27290.1"/>
    </source>
</evidence>
<dbReference type="Proteomes" id="UP000183208">
    <property type="component" value="Unassembled WGS sequence"/>
</dbReference>
<evidence type="ECO:0000313" key="3">
    <source>
        <dbReference type="Proteomes" id="UP000183208"/>
    </source>
</evidence>
<accession>A0A1M6ZK58</accession>
<proteinExistence type="predicted"/>
<dbReference type="InterPro" id="IPR014807">
    <property type="entry name" value="Coa1"/>
</dbReference>
<sequence>MTSTPPPIMPATIPPELDRWNWGAFLLNWIWGVGNNTFIALLCFIPGVGIIMVFVLGAKGSRWAWRNGRWDSIEHFKRTQRLWAIWGVVIYLGVIVLAGGILGGVFYALRHSDAYELGTSMLQTNADAVAVLGTPITTGFPVGSVSTNGASGRALLNFSATGPKASGRIFLEAIKQNGVWSLKNLRLKVDGREDAIDLLRQSRAELGGFHGLCFPARLKTSSPG</sequence>
<keyword evidence="1" id="KW-1133">Transmembrane helix</keyword>
<feature type="transmembrane region" description="Helical" evidence="1">
    <location>
        <begin position="38"/>
        <end position="61"/>
    </location>
</feature>